<evidence type="ECO:0000313" key="1">
    <source>
        <dbReference type="EMBL" id="KAL2613501.1"/>
    </source>
</evidence>
<dbReference type="AlphaFoldDB" id="A0ABD1Y016"/>
<dbReference type="EMBL" id="JBHFFA010000007">
    <property type="protein sequence ID" value="KAL2613501.1"/>
    <property type="molecule type" value="Genomic_DNA"/>
</dbReference>
<accession>A0ABD1Y016</accession>
<proteinExistence type="predicted"/>
<sequence>MAAVETTAKSSGSKYHATAKKLWKQHLVGKAESEIKFLNLGSNRSVHVISLTDCYMFSGEIREHQTMKGVCSMLSQKALLSKLILNSLSNSDLIWREILWSFLRFTKFGFSICLELRSYWRWSPRYKALHLLKIWVFLLLLLWKGTFLSNERYEELMGDFKGSLAIPAFLLHENGTFDDLEELKEWSFTAGNWIFSRTEWFVICLISGMKIGFPFAVDEIPRLFREIDASLTLGILNQRWAMDLTSLQWILLCKKMWRSGIHRRDGLFLWRMLGISNSKSSRRDISKDESFSYLDVIQLPFQTSRDPEQLL</sequence>
<evidence type="ECO:0000313" key="2">
    <source>
        <dbReference type="Proteomes" id="UP001605036"/>
    </source>
</evidence>
<name>A0ABD1Y016_9MARC</name>
<keyword evidence="2" id="KW-1185">Reference proteome</keyword>
<gene>
    <name evidence="1" type="ORF">R1flu_025193</name>
</gene>
<reference evidence="1 2" key="1">
    <citation type="submission" date="2024-09" db="EMBL/GenBank/DDBJ databases">
        <title>Chromosome-scale assembly of Riccia fluitans.</title>
        <authorList>
            <person name="Paukszto L."/>
            <person name="Sawicki J."/>
            <person name="Karawczyk K."/>
            <person name="Piernik-Szablinska J."/>
            <person name="Szczecinska M."/>
            <person name="Mazdziarz M."/>
        </authorList>
    </citation>
    <scope>NUCLEOTIDE SEQUENCE [LARGE SCALE GENOMIC DNA]</scope>
    <source>
        <strain evidence="1">Rf_01</strain>
        <tissue evidence="1">Aerial parts of the thallus</tissue>
    </source>
</reference>
<organism evidence="1 2">
    <name type="scientific">Riccia fluitans</name>
    <dbReference type="NCBI Taxonomy" id="41844"/>
    <lineage>
        <taxon>Eukaryota</taxon>
        <taxon>Viridiplantae</taxon>
        <taxon>Streptophyta</taxon>
        <taxon>Embryophyta</taxon>
        <taxon>Marchantiophyta</taxon>
        <taxon>Marchantiopsida</taxon>
        <taxon>Marchantiidae</taxon>
        <taxon>Marchantiales</taxon>
        <taxon>Ricciaceae</taxon>
        <taxon>Riccia</taxon>
    </lineage>
</organism>
<dbReference type="Proteomes" id="UP001605036">
    <property type="component" value="Unassembled WGS sequence"/>
</dbReference>
<protein>
    <submittedName>
        <fullName evidence="1">Uncharacterized protein</fullName>
    </submittedName>
</protein>
<comment type="caution">
    <text evidence="1">The sequence shown here is derived from an EMBL/GenBank/DDBJ whole genome shotgun (WGS) entry which is preliminary data.</text>
</comment>